<evidence type="ECO:0000256" key="6">
    <source>
        <dbReference type="ARBA" id="ARBA00023180"/>
    </source>
</evidence>
<feature type="domain" description="Chitin-binding type-2" evidence="9">
    <location>
        <begin position="416"/>
        <end position="470"/>
    </location>
</feature>
<dbReference type="SMART" id="SM00494">
    <property type="entry name" value="ChtBD2"/>
    <property type="match status" value="11"/>
</dbReference>
<dbReference type="PROSITE" id="PS50940">
    <property type="entry name" value="CHIT_BIND_II"/>
    <property type="match status" value="11"/>
</dbReference>
<dbReference type="InterPro" id="IPR002557">
    <property type="entry name" value="Chitin-bd_dom"/>
</dbReference>
<dbReference type="RefSeq" id="NP_509334.3">
    <property type="nucleotide sequence ID" value="NM_076933.6"/>
</dbReference>
<dbReference type="Proteomes" id="UP000001940">
    <property type="component" value="Chromosome X"/>
</dbReference>
<name>Q18529_CAEEL</name>
<dbReference type="HOGENOM" id="CLU_276491_0_0_1"/>
<protein>
    <submittedName>
        <fullName evidence="10">Chitin-binding type-2 domain-containing protein</fullName>
    </submittedName>
</protein>
<feature type="domain" description="Chitin-binding type-2" evidence="9">
    <location>
        <begin position="872"/>
        <end position="929"/>
    </location>
</feature>
<dbReference type="Bgee" id="WBGene00016534">
    <property type="expression patterns" value="Expressed in germ line (C elegans) and 2 other cell types or tissues"/>
</dbReference>
<dbReference type="OrthoDB" id="5914859at2759"/>
<keyword evidence="11" id="KW-1185">Reference proteome</keyword>
<evidence type="ECO:0007829" key="13">
    <source>
        <dbReference type="PeptideAtlas" id="Q18529"/>
    </source>
</evidence>
<dbReference type="PhylomeDB" id="Q18529"/>
<feature type="domain" description="Chitin-binding type-2" evidence="9">
    <location>
        <begin position="1007"/>
        <end position="1064"/>
    </location>
</feature>
<evidence type="ECO:0000256" key="7">
    <source>
        <dbReference type="SAM" id="MobiDB-lite"/>
    </source>
</evidence>
<dbReference type="GO" id="GO:0005576">
    <property type="term" value="C:extracellular region"/>
    <property type="evidence" value="ECO:0007669"/>
    <property type="project" value="InterPro"/>
</dbReference>
<keyword evidence="1" id="KW-0217">Developmental protein</keyword>
<dbReference type="OMA" id="VDDYIYM"/>
<dbReference type="PANTHER" id="PTHR23301:SF109">
    <property type="entry name" value="CHITIN-BINDING TYPE-2 DOMAIN-CONTAINING PROTEIN"/>
    <property type="match status" value="1"/>
</dbReference>
<evidence type="ECO:0000256" key="4">
    <source>
        <dbReference type="ARBA" id="ARBA00022737"/>
    </source>
</evidence>
<feature type="domain" description="Chitin-binding type-2" evidence="9">
    <location>
        <begin position="336"/>
        <end position="389"/>
    </location>
</feature>
<gene>
    <name evidence="10 12" type="ORF">C39D10.7</name>
    <name evidence="10" type="ORF">CELE_C39D10.7</name>
</gene>
<evidence type="ECO:0000256" key="3">
    <source>
        <dbReference type="ARBA" id="ARBA00022729"/>
    </source>
</evidence>
<evidence type="ECO:0000256" key="5">
    <source>
        <dbReference type="ARBA" id="ARBA00023157"/>
    </source>
</evidence>
<feature type="domain" description="Chitin-binding type-2" evidence="9">
    <location>
        <begin position="95"/>
        <end position="151"/>
    </location>
</feature>
<reference evidence="10 11" key="1">
    <citation type="journal article" date="1998" name="Science">
        <title>Genome sequence of the nematode C. elegans: a platform for investigating biology.</title>
        <authorList>
            <consortium name="The C. elegans sequencing consortium"/>
            <person name="Sulson J.E."/>
            <person name="Waterston R."/>
        </authorList>
    </citation>
    <scope>NUCLEOTIDE SEQUENCE [LARGE SCALE GENOMIC DNA]</scope>
    <source>
        <strain evidence="10 11">Bristol N2</strain>
    </source>
</reference>
<organism evidence="10 11">
    <name type="scientific">Caenorhabditis elegans</name>
    <dbReference type="NCBI Taxonomy" id="6239"/>
    <lineage>
        <taxon>Eukaryota</taxon>
        <taxon>Metazoa</taxon>
        <taxon>Ecdysozoa</taxon>
        <taxon>Nematoda</taxon>
        <taxon>Chromadorea</taxon>
        <taxon>Rhabditida</taxon>
        <taxon>Rhabditina</taxon>
        <taxon>Rhabditomorpha</taxon>
        <taxon>Rhabditoidea</taxon>
        <taxon>Rhabditidae</taxon>
        <taxon>Peloderinae</taxon>
        <taxon>Caenorhabditis</taxon>
    </lineage>
</organism>
<evidence type="ECO:0000313" key="11">
    <source>
        <dbReference type="Proteomes" id="UP000001940"/>
    </source>
</evidence>
<feature type="region of interest" description="Disordered" evidence="7">
    <location>
        <begin position="501"/>
        <end position="523"/>
    </location>
</feature>
<dbReference type="AGR" id="WB:WBGene00016534"/>
<dbReference type="PaxDb" id="6239-C39D10.7.1"/>
<feature type="domain" description="Chitin-binding type-2" evidence="9">
    <location>
        <begin position="557"/>
        <end position="614"/>
    </location>
</feature>
<keyword evidence="5" id="KW-1015">Disulfide bond</keyword>
<keyword evidence="4" id="KW-0677">Repeat</keyword>
<dbReference type="InterPro" id="IPR036508">
    <property type="entry name" value="Chitin-bd_dom_sf"/>
</dbReference>
<dbReference type="GO" id="GO:0030703">
    <property type="term" value="P:eggshell formation"/>
    <property type="evidence" value="ECO:0000318"/>
    <property type="project" value="GO_Central"/>
</dbReference>
<dbReference type="KEGG" id="cel:CELE_C39D10.7"/>
<dbReference type="IntAct" id="Q18529">
    <property type="interactions" value="23"/>
</dbReference>
<evidence type="ECO:0000256" key="2">
    <source>
        <dbReference type="ARBA" id="ARBA00022669"/>
    </source>
</evidence>
<dbReference type="GO" id="GO:0008061">
    <property type="term" value="F:chitin binding"/>
    <property type="evidence" value="ECO:0000318"/>
    <property type="project" value="GO_Central"/>
</dbReference>
<dbReference type="CTD" id="181050"/>
<feature type="domain" description="Chitin-binding type-2" evidence="9">
    <location>
        <begin position="186"/>
        <end position="244"/>
    </location>
</feature>
<keyword evidence="3 8" id="KW-0732">Signal</keyword>
<feature type="domain" description="Chitin-binding type-2" evidence="9">
    <location>
        <begin position="938"/>
        <end position="994"/>
    </location>
</feature>
<evidence type="ECO:0000256" key="1">
    <source>
        <dbReference type="ARBA" id="ARBA00022473"/>
    </source>
</evidence>
<comment type="interaction">
    <interactant intactId="EBI-314884">
        <id>Q18529</id>
    </interactant>
    <interactant intactId="EBI-2915667">
        <id>G5ECZ8</id>
        <label>mpz-1</label>
    </interactant>
    <organismsDiffer>false</organismsDiffer>
    <experiments>2</experiments>
</comment>
<dbReference type="SMR" id="Q18529"/>
<dbReference type="DIP" id="DIP-27006N"/>
<dbReference type="EMBL" id="BX284606">
    <property type="protein sequence ID" value="CCD63857.2"/>
    <property type="molecule type" value="Genomic_DNA"/>
</dbReference>
<dbReference type="Pfam" id="PF01607">
    <property type="entry name" value="CBM_14"/>
    <property type="match status" value="11"/>
</dbReference>
<keyword evidence="6" id="KW-0325">Glycoprotein</keyword>
<dbReference type="AlphaFoldDB" id="Q18529"/>
<dbReference type="CAZy" id="CBM14">
    <property type="family name" value="Carbohydrate-Binding Module Family 14"/>
</dbReference>
<dbReference type="GeneID" id="181050"/>
<dbReference type="STRING" id="6239.C39D10.7.2"/>
<keyword evidence="13" id="KW-1267">Proteomics identification</keyword>
<dbReference type="MINT" id="Q18529"/>
<dbReference type="InParanoid" id="Q18529"/>
<accession>Q18529</accession>
<dbReference type="Gene3D" id="3.20.20.80">
    <property type="entry name" value="Glycosidases"/>
    <property type="match status" value="2"/>
</dbReference>
<dbReference type="SUPFAM" id="SSF57625">
    <property type="entry name" value="Invertebrate chitin-binding proteins"/>
    <property type="match status" value="11"/>
</dbReference>
<dbReference type="Gene3D" id="2.170.140.10">
    <property type="entry name" value="Chitin binding domain"/>
    <property type="match status" value="9"/>
</dbReference>
<proteinExistence type="evidence at protein level"/>
<feature type="compositionally biased region" description="Polar residues" evidence="7">
    <location>
        <begin position="247"/>
        <end position="265"/>
    </location>
</feature>
<sequence length="1171" mass="128767">MRQLSIFAAAVILISADAKNVLNPKGPPCPDGDGLYAVGCSSKYLQCVNNVEYEQSCPEGLYFDRLLARCERRSSNHLCATGDRVTLNVRQKAVSINCVGRLSGDYALDKTVCNENYYQCANGISYMRKCPYQQVYVPILKRCDYHTNCNASGGVKDQAAAAYASPTYDSDNYIVTTKEFENGHNGLDCKVTGDMHFTDNVKCSPYFWQCSNGKLFRKTCPEKLIYVLDQNLCDFPESVKDCPEYNGSETSYRAPKTTTSSSSYGSIAEAPVDPTPYAPASAPVYSPPRTTYVPRSTSAAPPNPPPQNPTAAPYVPTEATPSPVFSSTVRYNPAVHGDCKNRDGIFGIKECHASFLSCDNGVGRVIQCADNLVFDTRVSACEFAAICLEPRKPEDVPVLYNHGGAYNERPAEVKVDFDCTGKPNGKYIKEACTKSFFTCHDGRAFANDCPGDLVFNKATGTCDFAENCEKNYMEPSQIYKGEDTPTTTIGYSSSVVYTTTEQPATKPYTQPPRDTERPSTIYGRPIYTKAPTTVGYEQPKATYTTQAPVTTTIALDDFSCKHLADGNHASGLCKSVFYICANGQVVATTCPANLIFNPYVGECDYSTNVRDCQGYQPTTTPSYSYPKTTSKPYEQPSTTQGYAPIEYTPVTPGYAPQYTSTIFTTTLSPKYAAMCAKRDDGNYGFDCEKYLIKCYNRKTFKFPCPSGLYYSRLQDKCDVKENVEGCPEYKPTTDATPAAEQPVISYQNYGYSQSTTKAYNPSVTTPSPQHAAFCERLENGNYGLDCEDYYISCNNFETTINRCPAGLFYSKLNNRCDYKEHVEDCPEYKPTPSTTPAAEQPGTTKYTTYNYPNIDYTSTTPGPVDTTPLAKAFSCSGRPDGIYALPYCSQDYVQCMQGRSLISSCAPGLFYNEKNGMCAYKHTVDTCKIGKGSDIIDSNACFGKSDGYYSAGCSSYYFSCIDEQIRKMSCPNSLKFSKESEKCVFPIDAKECSIATTLDRTPPAVPSDFCTIRSNGLHHLKMCSPHYIVCDNGRAFSGTCIAPLVYNGDTQTCNYKSTNKDCGNDYIPPVAEVTSSYTTYTTKRFEQPAPTTTAAPYQPQTTTTGKVLYKAAYTTTATQYEEPATTPSRDVETPTTTTHKPYETTTEAQDATTTTTASYVAPTTSSAYKSY</sequence>
<evidence type="ECO:0000259" key="9">
    <source>
        <dbReference type="PROSITE" id="PS50940"/>
    </source>
</evidence>
<keyword evidence="2" id="KW-0147">Chitin-binding</keyword>
<dbReference type="PANTHER" id="PTHR23301">
    <property type="entry name" value="CHITIN BINDING PERITROPHIN-A"/>
    <property type="match status" value="1"/>
</dbReference>
<feature type="domain" description="Chitin-binding type-2" evidence="9">
    <location>
        <begin position="26"/>
        <end position="81"/>
    </location>
</feature>
<evidence type="ECO:0000256" key="8">
    <source>
        <dbReference type="SAM" id="SignalP"/>
    </source>
</evidence>
<dbReference type="WormBase" id="C39D10.7">
    <property type="protein sequence ID" value="CE47099"/>
    <property type="gene ID" value="WBGene00016534"/>
</dbReference>
<feature type="compositionally biased region" description="Low complexity" evidence="7">
    <location>
        <begin position="278"/>
        <end position="300"/>
    </location>
</feature>
<feature type="domain" description="Chitin-binding type-2" evidence="9">
    <location>
        <begin position="771"/>
        <end position="827"/>
    </location>
</feature>
<evidence type="ECO:0000313" key="10">
    <source>
        <dbReference type="EMBL" id="CCD63857.2"/>
    </source>
</evidence>
<dbReference type="InterPro" id="IPR051940">
    <property type="entry name" value="Chitin_bind-dev_reg"/>
</dbReference>
<feature type="chain" id="PRO_5004186995" evidence="8">
    <location>
        <begin position="19"/>
        <end position="1171"/>
    </location>
</feature>
<dbReference type="UCSC" id="C39D10.7.1">
    <property type="organism name" value="c. elegans"/>
</dbReference>
<dbReference type="GO" id="GO:0030312">
    <property type="term" value="C:external encapsulating structure"/>
    <property type="evidence" value="ECO:0000318"/>
    <property type="project" value="GO_Central"/>
</dbReference>
<dbReference type="eggNOG" id="ENOG502RXTR">
    <property type="taxonomic scope" value="Eukaryota"/>
</dbReference>
<feature type="signal peptide" evidence="8">
    <location>
        <begin position="1"/>
        <end position="18"/>
    </location>
</feature>
<feature type="region of interest" description="Disordered" evidence="7">
    <location>
        <begin position="246"/>
        <end position="314"/>
    </location>
</feature>
<dbReference type="PeptideAtlas" id="Q18529"/>
<feature type="domain" description="Chitin-binding type-2" evidence="9">
    <location>
        <begin position="672"/>
        <end position="728"/>
    </location>
</feature>
<evidence type="ECO:0000313" key="12">
    <source>
        <dbReference type="WormBase" id="C39D10.7"/>
    </source>
</evidence>
<feature type="region of interest" description="Disordered" evidence="7">
    <location>
        <begin position="1119"/>
        <end position="1156"/>
    </location>
</feature>